<organism evidence="1 2">
    <name type="scientific">Lihuaxuella thermophila</name>
    <dbReference type="NCBI Taxonomy" id="1173111"/>
    <lineage>
        <taxon>Bacteria</taxon>
        <taxon>Bacillati</taxon>
        <taxon>Bacillota</taxon>
        <taxon>Bacilli</taxon>
        <taxon>Bacillales</taxon>
        <taxon>Thermoactinomycetaceae</taxon>
        <taxon>Lihuaxuella</taxon>
    </lineage>
</organism>
<proteinExistence type="predicted"/>
<sequence>MTVTSLISHRSFLSEADIASLTCCPCCYKQMYPSWLKVVHQSVCRVIAKYYQLPVERRSCLRILELIGEQWTKDTGLFESKKHYYKTLITTTDHLMQFLQADRNIESPIILFEQIDTWIKEINVRLQLHLHVVSLTPDSFTLKKYVVYHHPIYIESLKHMITLFCHHHLNGLAGNIEIINLLEGKVTKFNIEQTQVRLSLDYIELIKNMKQEAFPLSMDQRGFRRQNQPIRH</sequence>
<dbReference type="EMBL" id="FOCQ01000018">
    <property type="protein sequence ID" value="SEN69542.1"/>
    <property type="molecule type" value="Genomic_DNA"/>
</dbReference>
<gene>
    <name evidence="1" type="ORF">SAMN05444955_11842</name>
</gene>
<dbReference type="Proteomes" id="UP000199695">
    <property type="component" value="Unassembled WGS sequence"/>
</dbReference>
<accession>A0A1H8IMD4</accession>
<keyword evidence="2" id="KW-1185">Reference proteome</keyword>
<evidence type="ECO:0000313" key="2">
    <source>
        <dbReference type="Proteomes" id="UP000199695"/>
    </source>
</evidence>
<protein>
    <submittedName>
        <fullName evidence="1">Uncharacterized protein</fullName>
    </submittedName>
</protein>
<reference evidence="1 2" key="1">
    <citation type="submission" date="2016-10" db="EMBL/GenBank/DDBJ databases">
        <authorList>
            <person name="de Groot N.N."/>
        </authorList>
    </citation>
    <scope>NUCLEOTIDE SEQUENCE [LARGE SCALE GENOMIC DNA]</scope>
    <source>
        <strain evidence="1 2">DSM 46701</strain>
    </source>
</reference>
<name>A0A1H8IMD4_9BACL</name>
<dbReference type="AlphaFoldDB" id="A0A1H8IMD4"/>
<evidence type="ECO:0000313" key="1">
    <source>
        <dbReference type="EMBL" id="SEN69542.1"/>
    </source>
</evidence>